<name>A0A2K8L0M1_MARES</name>
<dbReference type="GO" id="GO:0008289">
    <property type="term" value="F:lipid binding"/>
    <property type="evidence" value="ECO:0007669"/>
    <property type="project" value="UniProtKB-KW"/>
</dbReference>
<evidence type="ECO:0000256" key="6">
    <source>
        <dbReference type="ARBA" id="ARBA00023121"/>
    </source>
</evidence>
<evidence type="ECO:0000256" key="4">
    <source>
        <dbReference type="ARBA" id="ARBA00022741"/>
    </source>
</evidence>
<keyword evidence="6 8" id="KW-0446">Lipid-binding</keyword>
<accession>A0A2K8L0M1</accession>
<dbReference type="SUPFAM" id="SSF48295">
    <property type="entry name" value="TrpR-like"/>
    <property type="match status" value="1"/>
</dbReference>
<dbReference type="InterPro" id="IPR020591">
    <property type="entry name" value="Chromosome_initiator_DnaA-like"/>
</dbReference>
<dbReference type="Gene3D" id="3.30.300.180">
    <property type="match status" value="1"/>
</dbReference>
<evidence type="ECO:0000256" key="10">
    <source>
        <dbReference type="RuleBase" id="RU000577"/>
    </source>
</evidence>
<keyword evidence="15" id="KW-1185">Reference proteome</keyword>
<evidence type="ECO:0000259" key="12">
    <source>
        <dbReference type="SMART" id="SM00382"/>
    </source>
</evidence>
<feature type="region of interest" description="Domain I, interacts with DnaA modulators" evidence="8">
    <location>
        <begin position="1"/>
        <end position="130"/>
    </location>
</feature>
<dbReference type="SMART" id="SM00382">
    <property type="entry name" value="AAA"/>
    <property type="match status" value="1"/>
</dbReference>
<feature type="binding site" evidence="8">
    <location>
        <position position="195"/>
    </location>
    <ligand>
        <name>ATP</name>
        <dbReference type="ChEBI" id="CHEBI:30616"/>
    </ligand>
</feature>
<dbReference type="PROSITE" id="PS01008">
    <property type="entry name" value="DNAA"/>
    <property type="match status" value="1"/>
</dbReference>
<dbReference type="AlphaFoldDB" id="A0A2K8L0M1"/>
<comment type="function">
    <text evidence="8 10">Plays an essential role in the initiation and regulation of chromosomal replication. ATP-DnaA binds to the origin of replication (oriC) to initiate formation of the DNA replication initiation complex once per cell cycle. Binds the DnaA box (a 9 base pair repeat at the origin) and separates the double-stranded (ds)DNA. Forms a right-handed helical filament on oriC DNA; dsDNA binds to the exterior of the filament while single-stranded (ss)DNA is stabiized in the filament's interior. The ATP-DnaA-oriC complex binds and stabilizes one strand of the AT-rich DNA unwinding element (DUE), permitting loading of DNA polymerase. After initiation quickly degrades to an ADP-DnaA complex that is not apt for DNA replication. Binds acidic phospholipids.</text>
</comment>
<dbReference type="Pfam" id="PF11638">
    <property type="entry name" value="DnaA_N"/>
    <property type="match status" value="1"/>
</dbReference>
<dbReference type="Proteomes" id="UP000231701">
    <property type="component" value="Chromosome"/>
</dbReference>
<dbReference type="Pfam" id="PF00308">
    <property type="entry name" value="Bac_DnaA"/>
    <property type="match status" value="1"/>
</dbReference>
<evidence type="ECO:0000259" key="13">
    <source>
        <dbReference type="SMART" id="SM00760"/>
    </source>
</evidence>
<dbReference type="KEGG" id="maes:Ga0123461_0001"/>
<dbReference type="InterPro" id="IPR038454">
    <property type="entry name" value="DnaA_N_sf"/>
</dbReference>
<evidence type="ECO:0000256" key="3">
    <source>
        <dbReference type="ARBA" id="ARBA00022705"/>
    </source>
</evidence>
<dbReference type="PRINTS" id="PR00051">
    <property type="entry name" value="DNAA"/>
</dbReference>
<feature type="binding site" evidence="8">
    <location>
        <position position="194"/>
    </location>
    <ligand>
        <name>ATP</name>
        <dbReference type="ChEBI" id="CHEBI:30616"/>
    </ligand>
</feature>
<keyword evidence="2 8" id="KW-0963">Cytoplasm</keyword>
<dbReference type="InterPro" id="IPR003593">
    <property type="entry name" value="AAA+_ATPase"/>
</dbReference>
<dbReference type="InterPro" id="IPR055199">
    <property type="entry name" value="Hda_lid"/>
</dbReference>
<comment type="caution">
    <text evidence="8">Lacks conserved residue(s) required for the propagation of feature annotation.</text>
</comment>
<dbReference type="SMART" id="SM00760">
    <property type="entry name" value="Bac_DnaA_C"/>
    <property type="match status" value="1"/>
</dbReference>
<feature type="domain" description="Chromosomal replication initiator DnaA C-terminal" evidence="13">
    <location>
        <begin position="390"/>
        <end position="459"/>
    </location>
</feature>
<dbReference type="FunFam" id="3.40.50.300:FF:000668">
    <property type="entry name" value="Chromosomal replication initiator protein DnaA"/>
    <property type="match status" value="1"/>
</dbReference>
<evidence type="ECO:0000256" key="7">
    <source>
        <dbReference type="ARBA" id="ARBA00023125"/>
    </source>
</evidence>
<dbReference type="CDD" id="cd00009">
    <property type="entry name" value="AAA"/>
    <property type="match status" value="1"/>
</dbReference>
<evidence type="ECO:0000313" key="15">
    <source>
        <dbReference type="Proteomes" id="UP000231701"/>
    </source>
</evidence>
<gene>
    <name evidence="8" type="primary">dnaA</name>
    <name evidence="14" type="ORF">Ga0123461_0001</name>
</gene>
<keyword evidence="4 8" id="KW-0547">Nucleotide-binding</keyword>
<proteinExistence type="inferred from homology"/>
<dbReference type="InterPro" id="IPR024633">
    <property type="entry name" value="DnaA_N_dom"/>
</dbReference>
<dbReference type="CDD" id="cd06571">
    <property type="entry name" value="Bac_DnaA_C"/>
    <property type="match status" value="1"/>
</dbReference>
<feature type="binding site" evidence="8">
    <location>
        <position position="191"/>
    </location>
    <ligand>
        <name>ATP</name>
        <dbReference type="ChEBI" id="CHEBI:30616"/>
    </ligand>
</feature>
<keyword evidence="7 8" id="KW-0238">DNA-binding</keyword>
<comment type="similarity">
    <text evidence="1 8 11">Belongs to the DnaA family.</text>
</comment>
<dbReference type="Pfam" id="PF22688">
    <property type="entry name" value="Hda_lid"/>
    <property type="match status" value="1"/>
</dbReference>
<dbReference type="NCBIfam" id="TIGR00362">
    <property type="entry name" value="DnaA"/>
    <property type="match status" value="1"/>
</dbReference>
<evidence type="ECO:0000256" key="1">
    <source>
        <dbReference type="ARBA" id="ARBA00006583"/>
    </source>
</evidence>
<protein>
    <recommendedName>
        <fullName evidence="8 9">Chromosomal replication initiator protein DnaA</fullName>
    </recommendedName>
</protein>
<dbReference type="InterPro" id="IPR013317">
    <property type="entry name" value="DnaA_dom"/>
</dbReference>
<dbReference type="GO" id="GO:0005737">
    <property type="term" value="C:cytoplasm"/>
    <property type="evidence" value="ECO:0007669"/>
    <property type="project" value="UniProtKB-SubCell"/>
</dbReference>
<dbReference type="InterPro" id="IPR027417">
    <property type="entry name" value="P-loop_NTPase"/>
</dbReference>
<evidence type="ECO:0000256" key="2">
    <source>
        <dbReference type="ARBA" id="ARBA00022490"/>
    </source>
</evidence>
<feature type="region of interest" description="Domain IV, binds dsDNA" evidence="8">
    <location>
        <begin position="363"/>
        <end position="482"/>
    </location>
</feature>
<organism evidence="14 15">
    <name type="scientific">Mariprofundus aestuarium</name>
    <dbReference type="NCBI Taxonomy" id="1921086"/>
    <lineage>
        <taxon>Bacteria</taxon>
        <taxon>Pseudomonadati</taxon>
        <taxon>Pseudomonadota</taxon>
        <taxon>Candidatius Mariprofundia</taxon>
        <taxon>Mariprofundales</taxon>
        <taxon>Mariprofundaceae</taxon>
        <taxon>Mariprofundus</taxon>
    </lineage>
</organism>
<dbReference type="GO" id="GO:0006275">
    <property type="term" value="P:regulation of DNA replication"/>
    <property type="evidence" value="ECO:0007669"/>
    <property type="project" value="UniProtKB-UniRule"/>
</dbReference>
<comment type="domain">
    <text evidence="8">Domain I is involved in oligomerization and binding regulators, domain II is flexibile and of varying length in different bacteria, domain III forms the AAA+ region, while domain IV binds dsDNA.</text>
</comment>
<dbReference type="Pfam" id="PF08299">
    <property type="entry name" value="Bac_DnaA_C"/>
    <property type="match status" value="1"/>
</dbReference>
<dbReference type="HAMAP" id="MF_00377">
    <property type="entry name" value="DnaA_bact"/>
    <property type="match status" value="1"/>
</dbReference>
<dbReference type="InterPro" id="IPR001957">
    <property type="entry name" value="Chromosome_initiator_DnaA"/>
</dbReference>
<sequence>MSSRLKRVAHDKYHRNGVKESSRIIYGLDEAGQACTILTMTTTETESYWDKIKDALMDEIPASRFDAWIRPLTAHCDDNGLTIKVPNRFFLDGLKASYGKRMTELTASLLGKETTIIYDVDTNLAAAEETSQPKSEVVKTESNVDGYIDPRFTFENFVVGSGNEFCHAASRAVADKPGESYNPLYLYGGVGLGKTHLINAVANELLSKNNTRIAYRTGERFTNELIQAIRNGSTDAFRNQYRKVDVLIIDDIQFIAGKDRTQEEFFHTFNALYEVKKQIILTSDRSPRDLTNLMERLRSRFNWGLVADIQPPDLETRLAILSSKAELAGIQLDKDVAHLLASRITNNVRELEGALTRLTAHSTLTGRTIDIAFARHVLRDLLHEEVRAISVEDIQKKVASYFNINIREMSSSKRSRTIAFPRQIAMYATKELTSLSLPEIGSRFGGKDHTTVLYAVRKIDAKRKDSDDFDEEMDRIMALLKQ</sequence>
<dbReference type="InterPro" id="IPR010921">
    <property type="entry name" value="Trp_repressor/repl_initiator"/>
</dbReference>
<feature type="domain" description="AAA+ ATPase" evidence="12">
    <location>
        <begin position="180"/>
        <end position="307"/>
    </location>
</feature>
<dbReference type="InterPro" id="IPR013159">
    <property type="entry name" value="DnaA_C"/>
</dbReference>
<keyword evidence="5 8" id="KW-0067">ATP-binding</keyword>
<dbReference type="PANTHER" id="PTHR30050:SF2">
    <property type="entry name" value="CHROMOSOMAL REPLICATION INITIATOR PROTEIN DNAA"/>
    <property type="match status" value="1"/>
</dbReference>
<dbReference type="InterPro" id="IPR018312">
    <property type="entry name" value="Chromosome_initiator_DnaA_CS"/>
</dbReference>
<dbReference type="GO" id="GO:0005524">
    <property type="term" value="F:ATP binding"/>
    <property type="evidence" value="ECO:0007669"/>
    <property type="project" value="UniProtKB-UniRule"/>
</dbReference>
<evidence type="ECO:0000256" key="5">
    <source>
        <dbReference type="ARBA" id="ARBA00022840"/>
    </source>
</evidence>
<dbReference type="GO" id="GO:0005886">
    <property type="term" value="C:plasma membrane"/>
    <property type="evidence" value="ECO:0007669"/>
    <property type="project" value="TreeGrafter"/>
</dbReference>
<comment type="subunit">
    <text evidence="8">Oligomerizes as a right-handed, spiral filament on DNA at oriC.</text>
</comment>
<dbReference type="EMBL" id="CP018799">
    <property type="protein sequence ID" value="ATX78454.1"/>
    <property type="molecule type" value="Genomic_DNA"/>
</dbReference>
<dbReference type="SUPFAM" id="SSF52540">
    <property type="entry name" value="P-loop containing nucleoside triphosphate hydrolases"/>
    <property type="match status" value="1"/>
</dbReference>
<reference evidence="14 15" key="1">
    <citation type="submission" date="2016-12" db="EMBL/GenBank/DDBJ databases">
        <title>Isolation and genomic insights into novel planktonic Zetaproteobacteria from stratified waters of the Chesapeake Bay.</title>
        <authorList>
            <person name="McAllister S.M."/>
            <person name="Kato S."/>
            <person name="Chan C.S."/>
            <person name="Chiu B.K."/>
            <person name="Field E.K."/>
        </authorList>
    </citation>
    <scope>NUCLEOTIDE SEQUENCE [LARGE SCALE GENOMIC DNA]</scope>
    <source>
        <strain evidence="14 15">CP-5</strain>
    </source>
</reference>
<evidence type="ECO:0000256" key="9">
    <source>
        <dbReference type="NCBIfam" id="TIGR00362"/>
    </source>
</evidence>
<comment type="subcellular location">
    <subcellularLocation>
        <location evidence="8">Cytoplasm</location>
    </subcellularLocation>
</comment>
<dbReference type="PANTHER" id="PTHR30050">
    <property type="entry name" value="CHROMOSOMAL REPLICATION INITIATOR PROTEIN DNAA"/>
    <property type="match status" value="1"/>
</dbReference>
<feature type="binding site" evidence="8">
    <location>
        <position position="193"/>
    </location>
    <ligand>
        <name>ATP</name>
        <dbReference type="ChEBI" id="CHEBI:30616"/>
    </ligand>
</feature>
<dbReference type="Gene3D" id="3.40.50.300">
    <property type="entry name" value="P-loop containing nucleotide triphosphate hydrolases"/>
    <property type="match status" value="1"/>
</dbReference>
<dbReference type="Gene3D" id="1.10.1750.10">
    <property type="match status" value="1"/>
</dbReference>
<evidence type="ECO:0000256" key="8">
    <source>
        <dbReference type="HAMAP-Rule" id="MF_00377"/>
    </source>
</evidence>
<evidence type="ECO:0000313" key="14">
    <source>
        <dbReference type="EMBL" id="ATX78454.1"/>
    </source>
</evidence>
<dbReference type="FunFam" id="1.10.8.60:FF:000003">
    <property type="entry name" value="Chromosomal replication initiator protein DnaA"/>
    <property type="match status" value="1"/>
</dbReference>
<dbReference type="Gene3D" id="1.10.8.60">
    <property type="match status" value="1"/>
</dbReference>
<dbReference type="GO" id="GO:0003688">
    <property type="term" value="F:DNA replication origin binding"/>
    <property type="evidence" value="ECO:0007669"/>
    <property type="project" value="UniProtKB-UniRule"/>
</dbReference>
<dbReference type="GO" id="GO:0006270">
    <property type="term" value="P:DNA replication initiation"/>
    <property type="evidence" value="ECO:0007669"/>
    <property type="project" value="UniProtKB-UniRule"/>
</dbReference>
<keyword evidence="3 8" id="KW-0235">DNA replication</keyword>
<evidence type="ECO:0000256" key="11">
    <source>
        <dbReference type="RuleBase" id="RU004227"/>
    </source>
</evidence>